<accession>A0A6A6B5H6</accession>
<keyword evidence="2" id="KW-0808">Transferase</keyword>
<dbReference type="InterPro" id="IPR016461">
    <property type="entry name" value="COMT-like"/>
</dbReference>
<evidence type="ECO:0000256" key="2">
    <source>
        <dbReference type="ARBA" id="ARBA00022679"/>
    </source>
</evidence>
<evidence type="ECO:0000313" key="5">
    <source>
        <dbReference type="EMBL" id="KAF2139106.1"/>
    </source>
</evidence>
<name>A0A6A6B5H6_9PEZI</name>
<protein>
    <recommendedName>
        <fullName evidence="4">O-methyltransferase C-terminal domain-containing protein</fullName>
    </recommendedName>
</protein>
<dbReference type="GO" id="GO:0032259">
    <property type="term" value="P:methylation"/>
    <property type="evidence" value="ECO:0007669"/>
    <property type="project" value="UniProtKB-KW"/>
</dbReference>
<dbReference type="SUPFAM" id="SSF53335">
    <property type="entry name" value="S-adenosyl-L-methionine-dependent methyltransferases"/>
    <property type="match status" value="1"/>
</dbReference>
<dbReference type="EMBL" id="ML995494">
    <property type="protein sequence ID" value="KAF2139106.1"/>
    <property type="molecule type" value="Genomic_DNA"/>
</dbReference>
<dbReference type="AlphaFoldDB" id="A0A6A6B5H6"/>
<dbReference type="GeneID" id="54295844"/>
<dbReference type="Gene3D" id="1.10.10.10">
    <property type="entry name" value="Winged helix-like DNA-binding domain superfamily/Winged helix DNA-binding domain"/>
    <property type="match status" value="1"/>
</dbReference>
<sequence length="413" mass="46644">MSSKTLTELAESLLAKAKELESHESTGRFPANGRHALTNLTAEGAECRFDLLDNLQELQRTVLGPHEYFVELAFSSNTLLGLQSLYRYNLPVLVPEEGTISFTELAKAAGQDENIIRRLLRFVMLHGVFSEPIEGYVKHTEMSLFLHKTPDVLGMLGFFDSQAIPALRTLDALEKWSGSHEPTHSGYNLAYQTSESKFVHMAKNPEIVKAASGTFRSTRRAQGPGFETRSSLLSEIDQPNSVFVDIGGNRGYISRSLAELTTHLRFIVQDLPGTLKDAEKDIPETLRGRIEFMAHSFFELQPVKNADVYFFRLIMHDWPDKSCVQILRNLVPALKNGARVVFVEHILPERGSNSCRQKITRNTDLVMLANFNSRERTEKEWQALFAEADTRFGNFKTESWPGTFSLIQVTWEG</sequence>
<dbReference type="RefSeq" id="XP_033394819.1">
    <property type="nucleotide sequence ID" value="XM_033538348.1"/>
</dbReference>
<dbReference type="SUPFAM" id="SSF46785">
    <property type="entry name" value="Winged helix' DNA-binding domain"/>
    <property type="match status" value="1"/>
</dbReference>
<keyword evidence="6" id="KW-1185">Reference proteome</keyword>
<evidence type="ECO:0000259" key="4">
    <source>
        <dbReference type="Pfam" id="PF00891"/>
    </source>
</evidence>
<evidence type="ECO:0000256" key="1">
    <source>
        <dbReference type="ARBA" id="ARBA00022603"/>
    </source>
</evidence>
<dbReference type="Gene3D" id="3.40.50.150">
    <property type="entry name" value="Vaccinia Virus protein VP39"/>
    <property type="match status" value="1"/>
</dbReference>
<organism evidence="5 6">
    <name type="scientific">Aplosporella prunicola CBS 121167</name>
    <dbReference type="NCBI Taxonomy" id="1176127"/>
    <lineage>
        <taxon>Eukaryota</taxon>
        <taxon>Fungi</taxon>
        <taxon>Dikarya</taxon>
        <taxon>Ascomycota</taxon>
        <taxon>Pezizomycotina</taxon>
        <taxon>Dothideomycetes</taxon>
        <taxon>Dothideomycetes incertae sedis</taxon>
        <taxon>Botryosphaeriales</taxon>
        <taxon>Aplosporellaceae</taxon>
        <taxon>Aplosporella</taxon>
    </lineage>
</organism>
<dbReference type="Pfam" id="PF00891">
    <property type="entry name" value="Methyltransf_2"/>
    <property type="match status" value="1"/>
</dbReference>
<keyword evidence="3" id="KW-0949">S-adenosyl-L-methionine</keyword>
<dbReference type="PROSITE" id="PS51683">
    <property type="entry name" value="SAM_OMT_II"/>
    <property type="match status" value="1"/>
</dbReference>
<feature type="domain" description="O-methyltransferase C-terminal" evidence="4">
    <location>
        <begin position="241"/>
        <end position="388"/>
    </location>
</feature>
<reference evidence="5" key="1">
    <citation type="journal article" date="2020" name="Stud. Mycol.">
        <title>101 Dothideomycetes genomes: a test case for predicting lifestyles and emergence of pathogens.</title>
        <authorList>
            <person name="Haridas S."/>
            <person name="Albert R."/>
            <person name="Binder M."/>
            <person name="Bloem J."/>
            <person name="Labutti K."/>
            <person name="Salamov A."/>
            <person name="Andreopoulos B."/>
            <person name="Baker S."/>
            <person name="Barry K."/>
            <person name="Bills G."/>
            <person name="Bluhm B."/>
            <person name="Cannon C."/>
            <person name="Castanera R."/>
            <person name="Culley D."/>
            <person name="Daum C."/>
            <person name="Ezra D."/>
            <person name="Gonzalez J."/>
            <person name="Henrissat B."/>
            <person name="Kuo A."/>
            <person name="Liang C."/>
            <person name="Lipzen A."/>
            <person name="Lutzoni F."/>
            <person name="Magnuson J."/>
            <person name="Mondo S."/>
            <person name="Nolan M."/>
            <person name="Ohm R."/>
            <person name="Pangilinan J."/>
            <person name="Park H.-J."/>
            <person name="Ramirez L."/>
            <person name="Alfaro M."/>
            <person name="Sun H."/>
            <person name="Tritt A."/>
            <person name="Yoshinaga Y."/>
            <person name="Zwiers L.-H."/>
            <person name="Turgeon B."/>
            <person name="Goodwin S."/>
            <person name="Spatafora J."/>
            <person name="Crous P."/>
            <person name="Grigoriev I."/>
        </authorList>
    </citation>
    <scope>NUCLEOTIDE SEQUENCE</scope>
    <source>
        <strain evidence="5">CBS 121167</strain>
    </source>
</reference>
<dbReference type="PANTHER" id="PTHR43712">
    <property type="entry name" value="PUTATIVE (AFU_ORTHOLOGUE AFUA_4G14580)-RELATED"/>
    <property type="match status" value="1"/>
</dbReference>
<keyword evidence="1" id="KW-0489">Methyltransferase</keyword>
<dbReference type="InterPro" id="IPR036388">
    <property type="entry name" value="WH-like_DNA-bd_sf"/>
</dbReference>
<evidence type="ECO:0000256" key="3">
    <source>
        <dbReference type="ARBA" id="ARBA00022691"/>
    </source>
</evidence>
<evidence type="ECO:0000313" key="6">
    <source>
        <dbReference type="Proteomes" id="UP000799438"/>
    </source>
</evidence>
<dbReference type="InterPro" id="IPR001077">
    <property type="entry name" value="COMT_C"/>
</dbReference>
<dbReference type="GO" id="GO:0008171">
    <property type="term" value="F:O-methyltransferase activity"/>
    <property type="evidence" value="ECO:0007669"/>
    <property type="project" value="InterPro"/>
</dbReference>
<gene>
    <name evidence="5" type="ORF">K452DRAFT_255218</name>
</gene>
<dbReference type="Proteomes" id="UP000799438">
    <property type="component" value="Unassembled WGS sequence"/>
</dbReference>
<dbReference type="OrthoDB" id="1606438at2759"/>
<dbReference type="InterPro" id="IPR029063">
    <property type="entry name" value="SAM-dependent_MTases_sf"/>
</dbReference>
<proteinExistence type="predicted"/>
<dbReference type="PANTHER" id="PTHR43712:SF16">
    <property type="entry name" value="O-METHYLTRANSFERASE ELCB"/>
    <property type="match status" value="1"/>
</dbReference>
<dbReference type="InterPro" id="IPR036390">
    <property type="entry name" value="WH_DNA-bd_sf"/>
</dbReference>